<keyword evidence="3" id="KW-1185">Reference proteome</keyword>
<proteinExistence type="predicted"/>
<dbReference type="RefSeq" id="WP_167934752.1">
    <property type="nucleotide sequence ID" value="NZ_JAAVJB010000186.1"/>
</dbReference>
<comment type="caution">
    <text evidence="2">The sequence shown here is derived from an EMBL/GenBank/DDBJ whole genome shotgun (WGS) entry which is preliminary data.</text>
</comment>
<dbReference type="InterPro" id="IPR009003">
    <property type="entry name" value="Peptidase_S1_PA"/>
</dbReference>
<evidence type="ECO:0000313" key="3">
    <source>
        <dbReference type="Proteomes" id="UP000746503"/>
    </source>
</evidence>
<name>A0ABX1AVF2_9ACTN</name>
<dbReference type="InterPro" id="IPR027417">
    <property type="entry name" value="P-loop_NTPase"/>
</dbReference>
<evidence type="ECO:0000256" key="1">
    <source>
        <dbReference type="SAM" id="MobiDB-lite"/>
    </source>
</evidence>
<feature type="compositionally biased region" description="Low complexity" evidence="1">
    <location>
        <begin position="1185"/>
        <end position="1197"/>
    </location>
</feature>
<feature type="region of interest" description="Disordered" evidence="1">
    <location>
        <begin position="1109"/>
        <end position="1226"/>
    </location>
</feature>
<feature type="region of interest" description="Disordered" evidence="1">
    <location>
        <begin position="658"/>
        <end position="686"/>
    </location>
</feature>
<dbReference type="SUPFAM" id="SSF52540">
    <property type="entry name" value="P-loop containing nucleoside triphosphate hydrolases"/>
    <property type="match status" value="1"/>
</dbReference>
<dbReference type="EMBL" id="JAAVJB010000186">
    <property type="protein sequence ID" value="NJP68247.1"/>
    <property type="molecule type" value="Genomic_DNA"/>
</dbReference>
<dbReference type="GO" id="GO:0006508">
    <property type="term" value="P:proteolysis"/>
    <property type="evidence" value="ECO:0007669"/>
    <property type="project" value="UniProtKB-KW"/>
</dbReference>
<protein>
    <submittedName>
        <fullName evidence="2">Serine protease</fullName>
    </submittedName>
</protein>
<reference evidence="2 3" key="1">
    <citation type="submission" date="2020-03" db="EMBL/GenBank/DDBJ databases">
        <title>Draft genome of Streptomyces sp. ventii, isolated from the Axial Seamount in the Pacific Ocean, and resequencing of the two type strains Streptomyces lonarensis strain NCL 716 and Streptomyces bohaiensis strain 11A07.</title>
        <authorList>
            <person name="Loughran R.M."/>
            <person name="Pfannmuller K.M."/>
            <person name="Wasson B.J."/>
            <person name="Deadmond M.C."/>
            <person name="Paddock B.E."/>
            <person name="Koyack M.J."/>
            <person name="Gallegos D.A."/>
            <person name="Mitchell E.A."/>
            <person name="Ushijima B."/>
            <person name="Saw J.H."/>
            <person name="Mcphail K.L."/>
            <person name="Videau P."/>
        </authorList>
    </citation>
    <scope>NUCLEOTIDE SEQUENCE [LARGE SCALE GENOMIC DNA]</scope>
    <source>
        <strain evidence="3">5675061</strain>
    </source>
</reference>
<dbReference type="GO" id="GO:0008233">
    <property type="term" value="F:peptidase activity"/>
    <property type="evidence" value="ECO:0007669"/>
    <property type="project" value="UniProtKB-KW"/>
</dbReference>
<accession>A0ABX1AVF2</accession>
<feature type="compositionally biased region" description="Low complexity" evidence="1">
    <location>
        <begin position="669"/>
        <end position="684"/>
    </location>
</feature>
<keyword evidence="2" id="KW-0378">Hydrolase</keyword>
<keyword evidence="2" id="KW-0645">Protease</keyword>
<organism evidence="2 3">
    <name type="scientific">Streptomyces spiramenti</name>
    <dbReference type="NCBI Taxonomy" id="2720606"/>
    <lineage>
        <taxon>Bacteria</taxon>
        <taxon>Bacillati</taxon>
        <taxon>Actinomycetota</taxon>
        <taxon>Actinomycetes</taxon>
        <taxon>Kitasatosporales</taxon>
        <taxon>Streptomycetaceae</taxon>
        <taxon>Streptomyces</taxon>
    </lineage>
</organism>
<sequence>MDEPRPDGPVLPALRDLAGRPRGRGFLADDQGTVITSHEAVDGLARVVVHPPGGTPWVVSATEITPLPEWNLALVRTPGLAGRAPLVVGSARAERRRHRLLLPLDVWTETAVIGAGPATYTATDRFHPLPRVLHLDVTESRGLRLRLNAELTGGPVLAVDTGAVVAVLGTALHSGEHGGAFAVPLAEAAEARPGGALAAVLERNAAVVPGHGADLNIAGALALCARTVPPHRHPPTGPGTGAIRRPEAAAELREFDTSDHTVLALVGAPGTGRSTVLAAHAAHRAGGEHRAPTVWLRGADLEADDRSVRDALRRVLGAADTEPRRADLRADLPTPREAGRTAPDPDVLARVARRAGRPLLVVLDAPEEMSTALAPDLTHWAAASAAWLRAAGARLAVACRPEFWEHAGPHFPTDSTHGGAETGAAAGIALPPCLWLGDLPPVQAAGVREALGIGSALDPAERRHPLSLRMLADVRAAQHGTGRGQGAPDRQQIFAAHLDLVSLRVAERLPSPTGGPALRRRAAQAQGRLHEAARGSLGPVVLPRTAFEALFPEPDGWAQAVLAAGVLVPAGAGFRFADEEFADWLQGRHLDLDTTLDTLLAAPDPGATGPAPPPIPRHRIGPVVFALLRLDHDLGADALRRRLSRLVVALAGREARAATASYPGGSGTPAHGASPAPCASSSNSQGPDRDAHWWCAHLLGETLLRLSDATGQLDTARRLATLVGEGRASAADFPAPFWRRMRLTTGDRIDLLRLVLPAGGPHRASAPPSGAPQTVAPLGRAPERNPYAATAAELLATDTGGAQRALCRWLDDERVLPVPAGPIGTGASAPSRTVADVARHLLTSRRTIDPGAFAEALVDAAHPHAHELLAELARREPAALCPVVSRWAEDPLPHRRAAAATHLGCLDGAPAGSEPTAREHLRRAARTLLRRTREPELHGPAYRLLVGDHATRTEYLPGALAHLAGGAHGRRGDRLLAAATAHAALSDPRGVLAAFRRQLRRSQADPVAVAVILGTLATIDTPALARPVAAVVAEFATLSAPHAAETVAAFVRARLDQGNGSRGTLTYLVERLARTAPRATRAIVARSLAEAGDPYAAYLGRLLVHPRQGPAVPPRARHGETAAPDSAGDATNASRRAATALPSPRPPDAPQAERLAAERGPGRPRSAGAPFAAPVDGVGTPFAHPADGPAGAADGPAQEGTGLPVHGSVPPHTGPRRVEAPGGRYF</sequence>
<dbReference type="SUPFAM" id="SSF50494">
    <property type="entry name" value="Trypsin-like serine proteases"/>
    <property type="match status" value="1"/>
</dbReference>
<gene>
    <name evidence="2" type="ORF">HCJ92_18580</name>
</gene>
<dbReference type="Proteomes" id="UP000746503">
    <property type="component" value="Unassembled WGS sequence"/>
</dbReference>
<evidence type="ECO:0000313" key="2">
    <source>
        <dbReference type="EMBL" id="NJP68247.1"/>
    </source>
</evidence>
<feature type="region of interest" description="Disordered" evidence="1">
    <location>
        <begin position="324"/>
        <end position="343"/>
    </location>
</feature>